<protein>
    <submittedName>
        <fullName evidence="2">Uncharacterized protein</fullName>
    </submittedName>
</protein>
<evidence type="ECO:0000313" key="3">
    <source>
        <dbReference type="Proteomes" id="UP000028990"/>
    </source>
</evidence>
<gene>
    <name evidence="2" type="ORF">H920_05331</name>
</gene>
<organism evidence="2 3">
    <name type="scientific">Fukomys damarensis</name>
    <name type="common">Damaraland mole rat</name>
    <name type="synonym">Cryptomys damarensis</name>
    <dbReference type="NCBI Taxonomy" id="885580"/>
    <lineage>
        <taxon>Eukaryota</taxon>
        <taxon>Metazoa</taxon>
        <taxon>Chordata</taxon>
        <taxon>Craniata</taxon>
        <taxon>Vertebrata</taxon>
        <taxon>Euteleostomi</taxon>
        <taxon>Mammalia</taxon>
        <taxon>Eutheria</taxon>
        <taxon>Euarchontoglires</taxon>
        <taxon>Glires</taxon>
        <taxon>Rodentia</taxon>
        <taxon>Hystricomorpha</taxon>
        <taxon>Bathyergidae</taxon>
        <taxon>Fukomys</taxon>
    </lineage>
</organism>
<dbReference type="AlphaFoldDB" id="A0A091DRQ5"/>
<evidence type="ECO:0000256" key="1">
    <source>
        <dbReference type="SAM" id="MobiDB-lite"/>
    </source>
</evidence>
<dbReference type="EMBL" id="KN122104">
    <property type="protein sequence ID" value="KFO33143.1"/>
    <property type="molecule type" value="Genomic_DNA"/>
</dbReference>
<reference evidence="2 3" key="1">
    <citation type="submission" date="2013-11" db="EMBL/GenBank/DDBJ databases">
        <title>The Damaraland mole rat (Fukomys damarensis) genome and evolution of African mole rats.</title>
        <authorList>
            <person name="Gladyshev V.N."/>
            <person name="Fang X."/>
        </authorList>
    </citation>
    <scope>NUCLEOTIDE SEQUENCE [LARGE SCALE GENOMIC DNA]</scope>
    <source>
        <tissue evidence="2">Liver</tissue>
    </source>
</reference>
<dbReference type="Proteomes" id="UP000028990">
    <property type="component" value="Unassembled WGS sequence"/>
</dbReference>
<proteinExistence type="predicted"/>
<evidence type="ECO:0000313" key="2">
    <source>
        <dbReference type="EMBL" id="KFO33143.1"/>
    </source>
</evidence>
<keyword evidence="3" id="KW-1185">Reference proteome</keyword>
<feature type="region of interest" description="Disordered" evidence="1">
    <location>
        <begin position="132"/>
        <end position="152"/>
    </location>
</feature>
<sequence length="223" mass="25684">MTSIINISGPQLRQSENCKEKTSISMKRTLHEIRRPTRLKLCPFHCHLELLQLVIISLLNKSDPPLTIDLDTNGPLALQTSVDANTFQKQLTRLLDTVTVMLLYPTVHEGCRIWYTPELSLSHPIITGENPKVIEKNGNKDNKSPRPFVRTDDTVRRRMSEFPNPFRFACSNFMTTWRLGFFKELLKQPIIFDFSQLFLSHYRHPKSRPLRGCPSEAVVIAPT</sequence>
<name>A0A091DRQ5_FUKDA</name>
<accession>A0A091DRQ5</accession>